<dbReference type="InterPro" id="IPR044560">
    <property type="entry name" value="MOase"/>
</dbReference>
<dbReference type="PROSITE" id="PS50004">
    <property type="entry name" value="C2"/>
    <property type="match status" value="1"/>
</dbReference>
<dbReference type="GO" id="GO:0071949">
    <property type="term" value="F:FAD binding"/>
    <property type="evidence" value="ECO:0007669"/>
    <property type="project" value="InterPro"/>
</dbReference>
<dbReference type="PANTHER" id="PTHR45934">
    <property type="entry name" value="FAD/NAD(P)-BINDING OXIDOREDUCTASE FAMILY PROTEIN"/>
    <property type="match status" value="1"/>
</dbReference>
<dbReference type="InterPro" id="IPR035892">
    <property type="entry name" value="C2_domain_sf"/>
</dbReference>
<keyword evidence="1" id="KW-0560">Oxidoreductase</keyword>
<evidence type="ECO:0000259" key="4">
    <source>
        <dbReference type="PROSITE" id="PS50004"/>
    </source>
</evidence>
<dbReference type="SUPFAM" id="SSF51905">
    <property type="entry name" value="FAD/NAD(P)-binding domain"/>
    <property type="match status" value="1"/>
</dbReference>
<proteinExistence type="inferred from homology"/>
<comment type="similarity">
    <text evidence="3">Belongs to the 3-hydroxybenzoate 6-hydroxylase family.</text>
</comment>
<dbReference type="EMBL" id="JACTNZ010000005">
    <property type="protein sequence ID" value="KAG5548348.1"/>
    <property type="molecule type" value="Genomic_DNA"/>
</dbReference>
<dbReference type="Gene3D" id="2.60.40.150">
    <property type="entry name" value="C2 domain"/>
    <property type="match status" value="1"/>
</dbReference>
<dbReference type="Pfam" id="PF01494">
    <property type="entry name" value="FAD_binding_3"/>
    <property type="match status" value="1"/>
</dbReference>
<dbReference type="GO" id="GO:0004497">
    <property type="term" value="F:monooxygenase activity"/>
    <property type="evidence" value="ECO:0007669"/>
    <property type="project" value="UniProtKB-KW"/>
</dbReference>
<dbReference type="InterPro" id="IPR036188">
    <property type="entry name" value="FAD/NAD-bd_sf"/>
</dbReference>
<evidence type="ECO:0000313" key="6">
    <source>
        <dbReference type="Proteomes" id="UP000823749"/>
    </source>
</evidence>
<name>A0AAV6K792_9ERIC</name>
<dbReference type="InterPro" id="IPR002938">
    <property type="entry name" value="FAD-bd"/>
</dbReference>
<protein>
    <recommendedName>
        <fullName evidence="4">C2 domain-containing protein</fullName>
    </recommendedName>
</protein>
<gene>
    <name evidence="5" type="ORF">RHGRI_013894</name>
</gene>
<dbReference type="Gene3D" id="3.50.50.60">
    <property type="entry name" value="FAD/NAD(P)-binding domain"/>
    <property type="match status" value="1"/>
</dbReference>
<evidence type="ECO:0000256" key="3">
    <source>
        <dbReference type="ARBA" id="ARBA00024018"/>
    </source>
</evidence>
<keyword evidence="2" id="KW-0503">Monooxygenase</keyword>
<evidence type="ECO:0000256" key="1">
    <source>
        <dbReference type="ARBA" id="ARBA00023002"/>
    </source>
</evidence>
<accession>A0AAV6K792</accession>
<dbReference type="PRINTS" id="PR00420">
    <property type="entry name" value="RNGMNOXGNASE"/>
</dbReference>
<sequence length="433" mass="47716">MEVRGGGGGGSCGAEHEHNRDIIIIIGGGICGLATALAFHRNIGSLRRCSKKINPSSSNRPRAYIIVTLAGGSVVSRQRTPVDEHNSGKPHWNFTMRFEVERSKLERNSAVMVFQLRHSRTIGDKDTGSVYIPVKELFDGATGTKRSRPVAYLVSSKSGKPKGVVYLSDGEMRCLKRADLMQALADDLPPNTVRFGCTVLGIKVDPSTSYPTVHLDDGTVLHAKVVIGCDGINSEVANFLGLNSTRIFSTCATRADSVVSNDPKLILQSSIKALSGFPEEEVEMVRNGDLDQLFLNQLRYRTPWNLFLRRRFGEGSVTVAGDAMHAMGPFIAQGGSAALEDAVVLSRCFAETIGGIGIHDRISHKEWRMRIEMAIHKYEKERKMRVVKLSAQTFVIGKILDSSWLPLKLIWIALMVVLFRHPRSHTLYDCGQL</sequence>
<dbReference type="AlphaFoldDB" id="A0AAV6K792"/>
<dbReference type="InterPro" id="IPR000008">
    <property type="entry name" value="C2_dom"/>
</dbReference>
<comment type="caution">
    <text evidence="5">The sequence shown here is derived from an EMBL/GenBank/DDBJ whole genome shotgun (WGS) entry which is preliminary data.</text>
</comment>
<keyword evidence="6" id="KW-1185">Reference proteome</keyword>
<reference evidence="5" key="1">
    <citation type="submission" date="2020-08" db="EMBL/GenBank/DDBJ databases">
        <title>Plant Genome Project.</title>
        <authorList>
            <person name="Zhang R.-G."/>
        </authorList>
    </citation>
    <scope>NUCLEOTIDE SEQUENCE</scope>
    <source>
        <strain evidence="5">WSP0</strain>
        <tissue evidence="5">Leaf</tissue>
    </source>
</reference>
<dbReference type="Proteomes" id="UP000823749">
    <property type="component" value="Chromosome 5"/>
</dbReference>
<evidence type="ECO:0000256" key="2">
    <source>
        <dbReference type="ARBA" id="ARBA00023033"/>
    </source>
</evidence>
<dbReference type="PANTHER" id="PTHR45934:SF7">
    <property type="entry name" value="FAD_NAD(P)-BINDING OXIDOREDUCTASE FAMILY PROTEIN"/>
    <property type="match status" value="1"/>
</dbReference>
<dbReference type="Pfam" id="PF00168">
    <property type="entry name" value="C2"/>
    <property type="match status" value="1"/>
</dbReference>
<feature type="domain" description="C2" evidence="4">
    <location>
        <begin position="18"/>
        <end position="147"/>
    </location>
</feature>
<organism evidence="5 6">
    <name type="scientific">Rhododendron griersonianum</name>
    <dbReference type="NCBI Taxonomy" id="479676"/>
    <lineage>
        <taxon>Eukaryota</taxon>
        <taxon>Viridiplantae</taxon>
        <taxon>Streptophyta</taxon>
        <taxon>Embryophyta</taxon>
        <taxon>Tracheophyta</taxon>
        <taxon>Spermatophyta</taxon>
        <taxon>Magnoliopsida</taxon>
        <taxon>eudicotyledons</taxon>
        <taxon>Gunneridae</taxon>
        <taxon>Pentapetalae</taxon>
        <taxon>asterids</taxon>
        <taxon>Ericales</taxon>
        <taxon>Ericaceae</taxon>
        <taxon>Ericoideae</taxon>
        <taxon>Rhodoreae</taxon>
        <taxon>Rhododendron</taxon>
    </lineage>
</organism>
<evidence type="ECO:0000313" key="5">
    <source>
        <dbReference type="EMBL" id="KAG5548348.1"/>
    </source>
</evidence>